<gene>
    <name evidence="2" type="ORF">HDID_LOCUS2743</name>
</gene>
<protein>
    <submittedName>
        <fullName evidence="4">SoHo domain-containing protein</fullName>
    </submittedName>
</protein>
<evidence type="ECO:0000313" key="3">
    <source>
        <dbReference type="Proteomes" id="UP000274504"/>
    </source>
</evidence>
<dbReference type="OrthoDB" id="6267514at2759"/>
<evidence type="ECO:0000256" key="1">
    <source>
        <dbReference type="SAM" id="MobiDB-lite"/>
    </source>
</evidence>
<feature type="compositionally biased region" description="Pro residues" evidence="1">
    <location>
        <begin position="100"/>
        <end position="113"/>
    </location>
</feature>
<reference evidence="2 3" key="2">
    <citation type="submission" date="2018-11" db="EMBL/GenBank/DDBJ databases">
        <authorList>
            <consortium name="Pathogen Informatics"/>
        </authorList>
    </citation>
    <scope>NUCLEOTIDE SEQUENCE [LARGE SCALE GENOMIC DNA]</scope>
</reference>
<feature type="region of interest" description="Disordered" evidence="1">
    <location>
        <begin position="473"/>
        <end position="501"/>
    </location>
</feature>
<feature type="region of interest" description="Disordered" evidence="1">
    <location>
        <begin position="86"/>
        <end position="134"/>
    </location>
</feature>
<dbReference type="EMBL" id="UYSG01000717">
    <property type="protein sequence ID" value="VDL21662.1"/>
    <property type="molecule type" value="Genomic_DNA"/>
</dbReference>
<organism evidence="4">
    <name type="scientific">Hymenolepis diminuta</name>
    <name type="common">Rat tapeworm</name>
    <dbReference type="NCBI Taxonomy" id="6216"/>
    <lineage>
        <taxon>Eukaryota</taxon>
        <taxon>Metazoa</taxon>
        <taxon>Spiralia</taxon>
        <taxon>Lophotrochozoa</taxon>
        <taxon>Platyhelminthes</taxon>
        <taxon>Cestoda</taxon>
        <taxon>Eucestoda</taxon>
        <taxon>Cyclophyllidea</taxon>
        <taxon>Hymenolepididae</taxon>
        <taxon>Hymenolepis</taxon>
    </lineage>
</organism>
<feature type="region of interest" description="Disordered" evidence="1">
    <location>
        <begin position="266"/>
        <end position="294"/>
    </location>
</feature>
<feature type="compositionally biased region" description="Polar residues" evidence="1">
    <location>
        <begin position="118"/>
        <end position="134"/>
    </location>
</feature>
<evidence type="ECO:0000313" key="2">
    <source>
        <dbReference type="EMBL" id="VDL21662.1"/>
    </source>
</evidence>
<dbReference type="AlphaFoldDB" id="A0A0R3SDI0"/>
<dbReference type="Proteomes" id="UP000274504">
    <property type="component" value="Unassembled WGS sequence"/>
</dbReference>
<feature type="compositionally biased region" description="Basic and acidic residues" evidence="1">
    <location>
        <begin position="187"/>
        <end position="199"/>
    </location>
</feature>
<evidence type="ECO:0000313" key="4">
    <source>
        <dbReference type="WBParaSite" id="HDID_0000274501-mRNA-1"/>
    </source>
</evidence>
<sequence>MLRRAGGERGSSKKVSIVENQMDVDLRRIQEDILTQIRNRSAFPLRRVKRDDQRQDLALDVYQRQRHTSGPAPSTHHSLTRANSIFNESYSPSDSNSFPLPSPPLPSPPPPDILPTVEPTNPMTGSEKTGHSSSNFKNFVRFHENIIEKNSQEPGARSQSSYKPLISHRNHTPARGMTSRPQSLIKIHCDNDETSDSLHRPPSPPLRYSPNEDNFKPTFTRQSSIVVSKNEPAQDSSPSGSDVDVAISKAENRKKQLEIKSSTVQRTRRSSGTIGKSINIQDTPSPLTYSKPKFPPKKQPVIKYCISSNEEPEDFREKEEEEKGKKELLHIPLIRDPPKIFVTRGVTPFRRMSRLSTSSSSSSSSPVIGCLEATSSIEEDNHTTQRGKWVFPTRRSVYVEESQQAQYELRSSLSRKDVSGKSEEEKKPPHHYTGPWMFKGLSPRLTPPLERSRERRPTCSASARSPFCPLTVQSENSRSTTKVDRMVSPISSPPHPAQSSNSIYATLSRYPRSRHQSGVFAPKQGDLDISIGNGIPNSGYGTWRAPRGHLGLTAEYTGEADERRTTANLGASRISLWNQKITTVEHPEPHRFGSLGRYEDRLIRKYLQRHSSIQGSRVFLPEAIGSHAYSHCNNL</sequence>
<feature type="region of interest" description="Disordered" evidence="1">
    <location>
        <begin position="147"/>
        <end position="217"/>
    </location>
</feature>
<dbReference type="WBParaSite" id="HDID_0000274501-mRNA-1">
    <property type="protein sequence ID" value="HDID_0000274501-mRNA-1"/>
    <property type="gene ID" value="HDID_0000274501"/>
</dbReference>
<proteinExistence type="predicted"/>
<feature type="compositionally biased region" description="Polar residues" evidence="1">
    <location>
        <begin position="152"/>
        <end position="162"/>
    </location>
</feature>
<accession>A0A0R3SDI0</accession>
<reference evidence="4" key="1">
    <citation type="submission" date="2016-04" db="UniProtKB">
        <authorList>
            <consortium name="WormBaseParasite"/>
        </authorList>
    </citation>
    <scope>IDENTIFICATION</scope>
</reference>
<name>A0A0R3SDI0_HYMDI</name>
<feature type="compositionally biased region" description="Polar residues" evidence="1">
    <location>
        <begin position="266"/>
        <end position="288"/>
    </location>
</feature>
<feature type="compositionally biased region" description="Basic and acidic residues" evidence="1">
    <location>
        <begin position="414"/>
        <end position="427"/>
    </location>
</feature>
<feature type="region of interest" description="Disordered" evidence="1">
    <location>
        <begin position="408"/>
        <end position="442"/>
    </location>
</feature>